<dbReference type="GeneID" id="19309193"/>
<reference evidence="1 2" key="1">
    <citation type="journal article" date="2012" name="Science">
        <title>The Paleozoic origin of enzymatic lignin decomposition reconstructed from 31 fungal genomes.</title>
        <authorList>
            <person name="Floudas D."/>
            <person name="Binder M."/>
            <person name="Riley R."/>
            <person name="Barry K."/>
            <person name="Blanchette R.A."/>
            <person name="Henrissat B."/>
            <person name="Martinez A.T."/>
            <person name="Otillar R."/>
            <person name="Spatafora J.W."/>
            <person name="Yadav J.S."/>
            <person name="Aerts A."/>
            <person name="Benoit I."/>
            <person name="Boyd A."/>
            <person name="Carlson A."/>
            <person name="Copeland A."/>
            <person name="Coutinho P.M."/>
            <person name="de Vries R.P."/>
            <person name="Ferreira P."/>
            <person name="Findley K."/>
            <person name="Foster B."/>
            <person name="Gaskell J."/>
            <person name="Glotzer D."/>
            <person name="Gorecki P."/>
            <person name="Heitman J."/>
            <person name="Hesse C."/>
            <person name="Hori C."/>
            <person name="Igarashi K."/>
            <person name="Jurgens J.A."/>
            <person name="Kallen N."/>
            <person name="Kersten P."/>
            <person name="Kohler A."/>
            <person name="Kuees U."/>
            <person name="Kumar T.K.A."/>
            <person name="Kuo A."/>
            <person name="LaButti K."/>
            <person name="Larrondo L.F."/>
            <person name="Lindquist E."/>
            <person name="Ling A."/>
            <person name="Lombard V."/>
            <person name="Lucas S."/>
            <person name="Lundell T."/>
            <person name="Martin R."/>
            <person name="McLaughlin D.J."/>
            <person name="Morgenstern I."/>
            <person name="Morin E."/>
            <person name="Murat C."/>
            <person name="Nagy L.G."/>
            <person name="Nolan M."/>
            <person name="Ohm R.A."/>
            <person name="Patyshakuliyeva A."/>
            <person name="Rokas A."/>
            <person name="Ruiz-Duenas F.J."/>
            <person name="Sabat G."/>
            <person name="Salamov A."/>
            <person name="Samejima M."/>
            <person name="Schmutz J."/>
            <person name="Slot J.C."/>
            <person name="St John F."/>
            <person name="Stenlid J."/>
            <person name="Sun H."/>
            <person name="Sun S."/>
            <person name="Syed K."/>
            <person name="Tsang A."/>
            <person name="Wiebenga A."/>
            <person name="Young D."/>
            <person name="Pisabarro A."/>
            <person name="Eastwood D.C."/>
            <person name="Martin F."/>
            <person name="Cullen D."/>
            <person name="Grigoriev I.V."/>
            <person name="Hibbett D.S."/>
        </authorList>
    </citation>
    <scope>NUCLEOTIDE SEQUENCE [LARGE SCALE GENOMIC DNA]</scope>
    <source>
        <strain evidence="1 2">ATCC 11539</strain>
    </source>
</reference>
<keyword evidence="2" id="KW-1185">Reference proteome</keyword>
<sequence>ALAWLELARACHQVKPGPSVGLWPGSGLARAQARASILGEGMGTGDVPSMGLRTLLHLMPTMYKCHKAPGLQGLARASDNPSQALSSGLSRALAWLGPAEIGPGLAWLG</sequence>
<dbReference type="EMBL" id="KB469302">
    <property type="protein sequence ID" value="EPQ55402.1"/>
    <property type="molecule type" value="Genomic_DNA"/>
</dbReference>
<name>S7Q798_GLOTA</name>
<dbReference type="OrthoDB" id="3282039at2759"/>
<dbReference type="AlphaFoldDB" id="S7Q798"/>
<feature type="non-terminal residue" evidence="1">
    <location>
        <position position="1"/>
    </location>
</feature>
<gene>
    <name evidence="1" type="ORF">GLOTRDRAFT_8386</name>
</gene>
<dbReference type="RefSeq" id="XP_007866061.1">
    <property type="nucleotide sequence ID" value="XM_007867870.1"/>
</dbReference>
<dbReference type="HOGENOM" id="CLU_2039027_0_0_1"/>
<dbReference type="KEGG" id="gtr:GLOTRDRAFT_8386"/>
<protein>
    <submittedName>
        <fullName evidence="1">Uncharacterized protein</fullName>
    </submittedName>
</protein>
<organism evidence="1 2">
    <name type="scientific">Gloeophyllum trabeum (strain ATCC 11539 / FP-39264 / Madison 617)</name>
    <name type="common">Brown rot fungus</name>
    <dbReference type="NCBI Taxonomy" id="670483"/>
    <lineage>
        <taxon>Eukaryota</taxon>
        <taxon>Fungi</taxon>
        <taxon>Dikarya</taxon>
        <taxon>Basidiomycota</taxon>
        <taxon>Agaricomycotina</taxon>
        <taxon>Agaricomycetes</taxon>
        <taxon>Gloeophyllales</taxon>
        <taxon>Gloeophyllaceae</taxon>
        <taxon>Gloeophyllum</taxon>
    </lineage>
</organism>
<feature type="non-terminal residue" evidence="1">
    <location>
        <position position="109"/>
    </location>
</feature>
<evidence type="ECO:0000313" key="1">
    <source>
        <dbReference type="EMBL" id="EPQ55402.1"/>
    </source>
</evidence>
<dbReference type="Proteomes" id="UP000030669">
    <property type="component" value="Unassembled WGS sequence"/>
</dbReference>
<accession>S7Q798</accession>
<evidence type="ECO:0000313" key="2">
    <source>
        <dbReference type="Proteomes" id="UP000030669"/>
    </source>
</evidence>
<proteinExistence type="predicted"/>